<dbReference type="InterPro" id="IPR018445">
    <property type="entry name" value="Put_Phosphate_transp_reg"/>
</dbReference>
<protein>
    <submittedName>
        <fullName evidence="3">Phosphate transport regulator</fullName>
    </submittedName>
    <submittedName>
        <fullName evidence="2">TIGR00153 family protein</fullName>
    </submittedName>
</protein>
<evidence type="ECO:0000313" key="3">
    <source>
        <dbReference type="EMBL" id="SUU34554.1"/>
    </source>
</evidence>
<dbReference type="OrthoDB" id="9780540at2"/>
<sequence length="226" mass="26236">MAVNNILGLFAHSPFKPLQRHSDKVTECCSLLVPFFESTFNGDWEASLEIRRQISEVERQADTLKREIRLKLPRGLFMPIDRTDLLELVTQQDKLANCAKDIAGRMLGRQFAFPSGMQEEFMKFLYRSLDATVQAHRVIDELDELLETGFRGRELTFVNTMINELDSIEDDTDQMQIKLRMMLRSVEERYNPIDIMFLYKILEWIGGLADQAQRVGARIELMLARS</sequence>
<dbReference type="Proteomes" id="UP000215738">
    <property type="component" value="Unassembled WGS sequence"/>
</dbReference>
<dbReference type="NCBIfam" id="TIGR00153">
    <property type="entry name" value="TIGR00153 family protein"/>
    <property type="match status" value="1"/>
</dbReference>
<dbReference type="PANTHER" id="PTHR36536">
    <property type="entry name" value="UPF0111 PROTEIN HI_1603"/>
    <property type="match status" value="1"/>
</dbReference>
<dbReference type="InterPro" id="IPR002727">
    <property type="entry name" value="DUF47"/>
</dbReference>
<dbReference type="Gene3D" id="1.20.58.220">
    <property type="entry name" value="Phosphate transport system protein phou homolog 2, domain 2"/>
    <property type="match status" value="1"/>
</dbReference>
<dbReference type="PANTHER" id="PTHR36536:SF3">
    <property type="entry name" value="UPF0111 PROTEIN HI_1603"/>
    <property type="match status" value="1"/>
</dbReference>
<proteinExistence type="inferred from homology"/>
<dbReference type="AlphaFoldDB" id="A0A263HEQ1"/>
<dbReference type="EMBL" id="NLFK01000001">
    <property type="protein sequence ID" value="OZN25903.1"/>
    <property type="molecule type" value="Genomic_DNA"/>
</dbReference>
<dbReference type="RefSeq" id="WP_094945534.1">
    <property type="nucleotide sequence ID" value="NZ_JBMHIA010000014.1"/>
</dbReference>
<keyword evidence="4" id="KW-1185">Reference proteome</keyword>
<dbReference type="Pfam" id="PF01865">
    <property type="entry name" value="PhoU_div"/>
    <property type="match status" value="1"/>
</dbReference>
<reference evidence="3 5" key="2">
    <citation type="submission" date="2018-06" db="EMBL/GenBank/DDBJ databases">
        <authorList>
            <consortium name="Pathogen Informatics"/>
            <person name="Doyle S."/>
        </authorList>
    </citation>
    <scope>NUCLEOTIDE SEQUENCE [LARGE SCALE GENOMIC DNA]</scope>
    <source>
        <strain evidence="3 5">NCTC10851</strain>
    </source>
</reference>
<dbReference type="SUPFAM" id="SSF109755">
    <property type="entry name" value="PhoU-like"/>
    <property type="match status" value="1"/>
</dbReference>
<organism evidence="3 5">
    <name type="scientific">Actinobacillus seminis</name>
    <dbReference type="NCBI Taxonomy" id="722"/>
    <lineage>
        <taxon>Bacteria</taxon>
        <taxon>Pseudomonadati</taxon>
        <taxon>Pseudomonadota</taxon>
        <taxon>Gammaproteobacteria</taxon>
        <taxon>Pasteurellales</taxon>
        <taxon>Pasteurellaceae</taxon>
        <taxon>Actinobacillus</taxon>
    </lineage>
</organism>
<dbReference type="InParanoid" id="A0A263HEQ1"/>
<reference evidence="2 4" key="1">
    <citation type="submission" date="2017-07" db="EMBL/GenBank/DDBJ databases">
        <title>Virulence factors identified in Actinobacillus seminis.</title>
        <authorList>
            <person name="Negrete-Abascal E."/>
            <person name="Vaca-Pacheco S."/>
            <person name="Montes-Garcia F."/>
            <person name="Leyto-Gil A.M."/>
            <person name="Fragoso-Garcia E."/>
            <person name="Carvente-Garcia R."/>
            <person name="Perez-Agueros S."/>
            <person name="Castelan-Sanchez H.G."/>
            <person name="Garcia-Molina A."/>
            <person name="Villamar T.E."/>
            <person name="Vazquez-Cruz C."/>
        </authorList>
    </citation>
    <scope>NUCLEOTIDE SEQUENCE [LARGE SCALE GENOMIC DNA]</scope>
    <source>
        <strain evidence="2 4">ATCC 15768</strain>
    </source>
</reference>
<gene>
    <name evidence="2" type="ORF">CFY87_01480</name>
    <name evidence="3" type="ORF">NCTC10851_00413</name>
</gene>
<dbReference type="EMBL" id="UFSB01000001">
    <property type="protein sequence ID" value="SUU34554.1"/>
    <property type="molecule type" value="Genomic_DNA"/>
</dbReference>
<evidence type="ECO:0000313" key="4">
    <source>
        <dbReference type="Proteomes" id="UP000215738"/>
    </source>
</evidence>
<evidence type="ECO:0000313" key="5">
    <source>
        <dbReference type="Proteomes" id="UP000254507"/>
    </source>
</evidence>
<dbReference type="InterPro" id="IPR038078">
    <property type="entry name" value="PhoU-like_sf"/>
</dbReference>
<accession>A0A263HEQ1</accession>
<evidence type="ECO:0000313" key="2">
    <source>
        <dbReference type="EMBL" id="OZN25903.1"/>
    </source>
</evidence>
<comment type="similarity">
    <text evidence="1">Belongs to the UPF0111 family.</text>
</comment>
<evidence type="ECO:0000256" key="1">
    <source>
        <dbReference type="ARBA" id="ARBA00008591"/>
    </source>
</evidence>
<dbReference type="Proteomes" id="UP000254507">
    <property type="component" value="Unassembled WGS sequence"/>
</dbReference>
<name>A0A263HEQ1_9PAST</name>